<dbReference type="Proteomes" id="UP000724874">
    <property type="component" value="Unassembled WGS sequence"/>
</dbReference>
<protein>
    <submittedName>
        <fullName evidence="2">Uncharacterized protein</fullName>
    </submittedName>
</protein>
<dbReference type="EMBL" id="JADNYJ010000047">
    <property type="protein sequence ID" value="KAF8900426.1"/>
    <property type="molecule type" value="Genomic_DNA"/>
</dbReference>
<evidence type="ECO:0000256" key="1">
    <source>
        <dbReference type="SAM" id="MobiDB-lite"/>
    </source>
</evidence>
<dbReference type="AlphaFoldDB" id="A0A9P5TNS5"/>
<feature type="compositionally biased region" description="Polar residues" evidence="1">
    <location>
        <begin position="416"/>
        <end position="435"/>
    </location>
</feature>
<evidence type="ECO:0000313" key="3">
    <source>
        <dbReference type="Proteomes" id="UP000724874"/>
    </source>
</evidence>
<feature type="region of interest" description="Disordered" evidence="1">
    <location>
        <begin position="416"/>
        <end position="441"/>
    </location>
</feature>
<name>A0A9P5TNS5_GYMJU</name>
<reference evidence="2" key="1">
    <citation type="submission" date="2020-11" db="EMBL/GenBank/DDBJ databases">
        <authorList>
            <consortium name="DOE Joint Genome Institute"/>
            <person name="Ahrendt S."/>
            <person name="Riley R."/>
            <person name="Andreopoulos W."/>
            <person name="LaButti K."/>
            <person name="Pangilinan J."/>
            <person name="Ruiz-duenas F.J."/>
            <person name="Barrasa J.M."/>
            <person name="Sanchez-Garcia M."/>
            <person name="Camarero S."/>
            <person name="Miyauchi S."/>
            <person name="Serrano A."/>
            <person name="Linde D."/>
            <person name="Babiker R."/>
            <person name="Drula E."/>
            <person name="Ayuso-Fernandez I."/>
            <person name="Pacheco R."/>
            <person name="Padilla G."/>
            <person name="Ferreira P."/>
            <person name="Barriuso J."/>
            <person name="Kellner H."/>
            <person name="Castanera R."/>
            <person name="Alfaro M."/>
            <person name="Ramirez L."/>
            <person name="Pisabarro A.G."/>
            <person name="Kuo A."/>
            <person name="Tritt A."/>
            <person name="Lipzen A."/>
            <person name="He G."/>
            <person name="Yan M."/>
            <person name="Ng V."/>
            <person name="Cullen D."/>
            <person name="Martin F."/>
            <person name="Rosso M.-N."/>
            <person name="Henrissat B."/>
            <person name="Hibbett D."/>
            <person name="Martinez A.T."/>
            <person name="Grigoriev I.V."/>
        </authorList>
    </citation>
    <scope>NUCLEOTIDE SEQUENCE</scope>
    <source>
        <strain evidence="2">AH 44721</strain>
    </source>
</reference>
<evidence type="ECO:0000313" key="2">
    <source>
        <dbReference type="EMBL" id="KAF8900426.1"/>
    </source>
</evidence>
<comment type="caution">
    <text evidence="2">The sequence shown here is derived from an EMBL/GenBank/DDBJ whole genome shotgun (WGS) entry which is preliminary data.</text>
</comment>
<accession>A0A9P5TNS5</accession>
<keyword evidence="3" id="KW-1185">Reference proteome</keyword>
<gene>
    <name evidence="2" type="ORF">CPB84DRAFT_1847226</name>
</gene>
<organism evidence="2 3">
    <name type="scientific">Gymnopilus junonius</name>
    <name type="common">Spectacular rustgill mushroom</name>
    <name type="synonym">Gymnopilus spectabilis subsp. junonius</name>
    <dbReference type="NCBI Taxonomy" id="109634"/>
    <lineage>
        <taxon>Eukaryota</taxon>
        <taxon>Fungi</taxon>
        <taxon>Dikarya</taxon>
        <taxon>Basidiomycota</taxon>
        <taxon>Agaricomycotina</taxon>
        <taxon>Agaricomycetes</taxon>
        <taxon>Agaricomycetidae</taxon>
        <taxon>Agaricales</taxon>
        <taxon>Agaricineae</taxon>
        <taxon>Hymenogastraceae</taxon>
        <taxon>Gymnopilus</taxon>
    </lineage>
</organism>
<proteinExistence type="predicted"/>
<dbReference type="OrthoDB" id="2874131at2759"/>
<sequence length="441" mass="50667">MLDFSFKPIPKSSPIPPGVVGLIGGALPGIFGLSKDNVEIIIEYPESDEPRKSVDPNDPCYDYLVQVKIGERHAHFLEIVETLLPTIEFGKSNWAYLLPAPTGGYHILHKEKTFPRITCPTWAPLIYLDEIEFTVWGTLADRRGIWQGKEVDVWYGWNKVERWTVNRAMYGYRAVQGLDVTFEVYGHLVGRDGSIMGLVSEAARGRIAEPSDRILIYQAIARMQRRGIIYKGCLTNRFIIFGGKVRLTELNCITVIQDRDLLEKEAELWHWKELEQLFLEFDRIGPYGLYRIPLWRFWWWSSEDLKYIRPLPSPERPLGGLLLYPDFFEMYPIPHWPGYIPVEKDDEDEPVLSSLRKRKGRLPVAMLLANFVEGSSQGGNDGLDNLDSVGRFGNVTLRSRRRQVVPFHPYNLPKSNYSGRKSLTNSADTDTSTRSLEWRSS</sequence>